<sequence>MVGVPFLAGLRRYMVVTDKPDQPALSRSPLPAHQLARHH</sequence>
<evidence type="ECO:0000313" key="2">
    <source>
        <dbReference type="Proteomes" id="UP000004061"/>
    </source>
</evidence>
<keyword evidence="2" id="KW-1185">Reference proteome</keyword>
<dbReference type="EMBL" id="ABYK01000067">
    <property type="protein sequence ID" value="EDZ92120.1"/>
    <property type="molecule type" value="Genomic_DNA"/>
</dbReference>
<gene>
    <name evidence="1" type="ORF">AmaxDRAFT_5123</name>
</gene>
<evidence type="ECO:0000313" key="1">
    <source>
        <dbReference type="EMBL" id="EDZ92120.1"/>
    </source>
</evidence>
<name>B5W8M3_LIMMA</name>
<organism evidence="1 2">
    <name type="scientific">Limnospira maxima CS-328</name>
    <dbReference type="NCBI Taxonomy" id="513049"/>
    <lineage>
        <taxon>Bacteria</taxon>
        <taxon>Bacillati</taxon>
        <taxon>Cyanobacteriota</taxon>
        <taxon>Cyanophyceae</taxon>
        <taxon>Oscillatoriophycideae</taxon>
        <taxon>Oscillatoriales</taxon>
        <taxon>Sirenicapillariaceae</taxon>
        <taxon>Limnospira</taxon>
    </lineage>
</organism>
<reference evidence="1 2" key="1">
    <citation type="journal article" date="2011" name="Appl. Environ. Microbiol.">
        <title>Contribution of a Sodium Ion Gradient to Energy Conservation during Fermentation in the Cyanobacterium Arthrospira (Spirulina) maxima CS-328.</title>
        <authorList>
            <person name="Carrieri D."/>
            <person name="Ananyev G."/>
            <person name="Lenz O."/>
            <person name="Bryant D.A."/>
            <person name="Dismukes G.C."/>
        </authorList>
    </citation>
    <scope>NUCLEOTIDE SEQUENCE [LARGE SCALE GENOMIC DNA]</scope>
    <source>
        <strain evidence="1 2">CS-328</strain>
    </source>
</reference>
<comment type="caution">
    <text evidence="1">The sequence shown here is derived from an EMBL/GenBank/DDBJ whole genome shotgun (WGS) entry which is preliminary data.</text>
</comment>
<dbReference type="AlphaFoldDB" id="B5W8M3"/>
<dbReference type="Proteomes" id="UP000004061">
    <property type="component" value="Unassembled WGS sequence"/>
</dbReference>
<protein>
    <submittedName>
        <fullName evidence="1">Uncharacterized protein</fullName>
    </submittedName>
</protein>
<accession>B5W8M3</accession>
<proteinExistence type="predicted"/>